<evidence type="ECO:0000313" key="1">
    <source>
        <dbReference type="EMBL" id="KAI3360882.1"/>
    </source>
</evidence>
<proteinExistence type="predicted"/>
<name>A0ACB8VYS9_9TELE</name>
<dbReference type="Proteomes" id="UP000831701">
    <property type="component" value="Chromosome 16"/>
</dbReference>
<keyword evidence="2" id="KW-1185">Reference proteome</keyword>
<gene>
    <name evidence="1" type="ORF">L3Q82_012890</name>
</gene>
<sequence>MSHTVITTTTTSGRTAGDGGLNAGYTRTIPGLLKIGQMLDVLSGVLQLALLVAFLCVRCVKGWPSWPAFQYFEVVSLWFLIALLIFFLMHLFRLQGKMPCINWPLTEFFHYSVGTVLIFIASIVAAVKAGGVSALVAASVVTTQTPGCIGTVRSSSFSSQQKQKQKLFTEVFGFIATFLMAVSLWTSYSVTCGPHQTGTSHPAPSSVTGRQTD</sequence>
<reference evidence="1" key="1">
    <citation type="submission" date="2022-04" db="EMBL/GenBank/DDBJ databases">
        <title>Jade perch genome.</title>
        <authorList>
            <person name="Chao B."/>
        </authorList>
    </citation>
    <scope>NUCLEOTIDE SEQUENCE</scope>
    <source>
        <strain evidence="1">CB-2022</strain>
    </source>
</reference>
<dbReference type="EMBL" id="CM041546">
    <property type="protein sequence ID" value="KAI3360882.1"/>
    <property type="molecule type" value="Genomic_DNA"/>
</dbReference>
<evidence type="ECO:0000313" key="2">
    <source>
        <dbReference type="Proteomes" id="UP000831701"/>
    </source>
</evidence>
<organism evidence="1 2">
    <name type="scientific">Scortum barcoo</name>
    <name type="common">barcoo grunter</name>
    <dbReference type="NCBI Taxonomy" id="214431"/>
    <lineage>
        <taxon>Eukaryota</taxon>
        <taxon>Metazoa</taxon>
        <taxon>Chordata</taxon>
        <taxon>Craniata</taxon>
        <taxon>Vertebrata</taxon>
        <taxon>Euteleostomi</taxon>
        <taxon>Actinopterygii</taxon>
        <taxon>Neopterygii</taxon>
        <taxon>Teleostei</taxon>
        <taxon>Neoteleostei</taxon>
        <taxon>Acanthomorphata</taxon>
        <taxon>Eupercaria</taxon>
        <taxon>Centrarchiformes</taxon>
        <taxon>Terapontoidei</taxon>
        <taxon>Terapontidae</taxon>
        <taxon>Scortum</taxon>
    </lineage>
</organism>
<protein>
    <submittedName>
        <fullName evidence="1">Uncharacterized protein</fullName>
    </submittedName>
</protein>
<comment type="caution">
    <text evidence="1">The sequence shown here is derived from an EMBL/GenBank/DDBJ whole genome shotgun (WGS) entry which is preliminary data.</text>
</comment>
<accession>A0ACB8VYS9</accession>